<dbReference type="Gene3D" id="3.40.30.10">
    <property type="entry name" value="Glutaredoxin"/>
    <property type="match status" value="1"/>
</dbReference>
<organism evidence="5">
    <name type="scientific">Arabidopsis lyrata subsp. lyrata</name>
    <name type="common">Lyre-leaved rock-cress</name>
    <dbReference type="NCBI Taxonomy" id="81972"/>
    <lineage>
        <taxon>Eukaryota</taxon>
        <taxon>Viridiplantae</taxon>
        <taxon>Streptophyta</taxon>
        <taxon>Embryophyta</taxon>
        <taxon>Tracheophyta</taxon>
        <taxon>Spermatophyta</taxon>
        <taxon>Magnoliopsida</taxon>
        <taxon>eudicotyledons</taxon>
        <taxon>Gunneridae</taxon>
        <taxon>Pentapetalae</taxon>
        <taxon>rosids</taxon>
        <taxon>malvids</taxon>
        <taxon>Brassicales</taxon>
        <taxon>Brassicaceae</taxon>
        <taxon>Camelineae</taxon>
        <taxon>Arabidopsis</taxon>
    </lineage>
</organism>
<comment type="subcellular location">
    <subcellularLocation>
        <location evidence="1">Plastid</location>
        <location evidence="1">Chloroplast stroma</location>
    </subcellularLocation>
</comment>
<dbReference type="InterPro" id="IPR013766">
    <property type="entry name" value="Thioredoxin_domain"/>
</dbReference>
<dbReference type="InterPro" id="IPR036249">
    <property type="entry name" value="Thioredoxin-like_sf"/>
</dbReference>
<name>D7KKC7_ARALL</name>
<dbReference type="GO" id="GO:0015035">
    <property type="term" value="F:protein-disulfide reductase activity"/>
    <property type="evidence" value="ECO:0007669"/>
    <property type="project" value="TreeGrafter"/>
</dbReference>
<sequence>MEQIRGSNQLVLTVTCLICLWFSVGMSSDSDPLIKTYVSSSLPSNNGLVSSVPVMVLFTADWCDLCHLMLPTLFKLDIDYKDQFKFYTVDISKEASIAIRYMVRAIPTTIVVKGGGLMTTFVGGDSRKLEKLVERYK</sequence>
<dbReference type="Pfam" id="PF00085">
    <property type="entry name" value="Thioredoxin"/>
    <property type="match status" value="1"/>
</dbReference>
<dbReference type="CDD" id="cd02947">
    <property type="entry name" value="TRX_family"/>
    <property type="match status" value="1"/>
</dbReference>
<evidence type="ECO:0000313" key="4">
    <source>
        <dbReference type="EMBL" id="EFH70675.1"/>
    </source>
</evidence>
<dbReference type="SUPFAM" id="SSF52833">
    <property type="entry name" value="Thioredoxin-like"/>
    <property type="match status" value="1"/>
</dbReference>
<keyword evidence="2" id="KW-0732">Signal</keyword>
<dbReference type="STRING" id="81972.D7KKC7"/>
<accession>D7KKC7</accession>
<feature type="signal peptide" evidence="2">
    <location>
        <begin position="1"/>
        <end position="27"/>
    </location>
</feature>
<evidence type="ECO:0000259" key="3">
    <source>
        <dbReference type="PROSITE" id="PS51352"/>
    </source>
</evidence>
<protein>
    <recommendedName>
        <fullName evidence="3">Thioredoxin domain-containing protein</fullName>
    </recommendedName>
</protein>
<dbReference type="Gramene" id="scaffold_105116.1">
    <property type="protein sequence ID" value="scaffold_105116.1"/>
    <property type="gene ID" value="scaffold_105116.1"/>
</dbReference>
<dbReference type="AlphaFoldDB" id="D7KKC7"/>
<dbReference type="GO" id="GO:0009570">
    <property type="term" value="C:chloroplast stroma"/>
    <property type="evidence" value="ECO:0007669"/>
    <property type="project" value="UniProtKB-SubCell"/>
</dbReference>
<evidence type="ECO:0000313" key="5">
    <source>
        <dbReference type="Proteomes" id="UP000008694"/>
    </source>
</evidence>
<evidence type="ECO:0000256" key="2">
    <source>
        <dbReference type="SAM" id="SignalP"/>
    </source>
</evidence>
<dbReference type="PANTHER" id="PTHR45663">
    <property type="entry name" value="GEO12009P1"/>
    <property type="match status" value="1"/>
</dbReference>
<dbReference type="eggNOG" id="KOG0910">
    <property type="taxonomic scope" value="Eukaryota"/>
</dbReference>
<evidence type="ECO:0000256" key="1">
    <source>
        <dbReference type="ARBA" id="ARBA00004470"/>
    </source>
</evidence>
<reference evidence="5" key="1">
    <citation type="journal article" date="2011" name="Nat. Genet.">
        <title>The Arabidopsis lyrata genome sequence and the basis of rapid genome size change.</title>
        <authorList>
            <person name="Hu T.T."/>
            <person name="Pattyn P."/>
            <person name="Bakker E.G."/>
            <person name="Cao J."/>
            <person name="Cheng J.-F."/>
            <person name="Clark R.M."/>
            <person name="Fahlgren N."/>
            <person name="Fawcett J.A."/>
            <person name="Grimwood J."/>
            <person name="Gundlach H."/>
            <person name="Haberer G."/>
            <person name="Hollister J.D."/>
            <person name="Ossowski S."/>
            <person name="Ottilar R.P."/>
            <person name="Salamov A.A."/>
            <person name="Schneeberger K."/>
            <person name="Spannagl M."/>
            <person name="Wang X."/>
            <person name="Yang L."/>
            <person name="Nasrallah M.E."/>
            <person name="Bergelson J."/>
            <person name="Carrington J.C."/>
            <person name="Gaut B.S."/>
            <person name="Schmutz J."/>
            <person name="Mayer K.F.X."/>
            <person name="Van de Peer Y."/>
            <person name="Grigoriev I.V."/>
            <person name="Nordborg M."/>
            <person name="Weigel D."/>
            <person name="Guo Y.-L."/>
        </authorList>
    </citation>
    <scope>NUCLEOTIDE SEQUENCE [LARGE SCALE GENOMIC DNA]</scope>
    <source>
        <strain evidence="5">cv. MN47</strain>
    </source>
</reference>
<dbReference type="EMBL" id="GL348713">
    <property type="protein sequence ID" value="EFH70675.1"/>
    <property type="molecule type" value="Genomic_DNA"/>
</dbReference>
<proteinExistence type="predicted"/>
<dbReference type="HOGENOM" id="CLU_141245_0_0_1"/>
<dbReference type="PROSITE" id="PS51352">
    <property type="entry name" value="THIOREDOXIN_2"/>
    <property type="match status" value="1"/>
</dbReference>
<dbReference type="PANTHER" id="PTHR45663:SF32">
    <property type="entry name" value="THIOREDOXIN FAMILY PROTEIN-RELATED"/>
    <property type="match status" value="1"/>
</dbReference>
<keyword evidence="5" id="KW-1185">Reference proteome</keyword>
<gene>
    <name evidence="4" type="ORF">ARALYDRAFT_892322</name>
</gene>
<feature type="domain" description="Thioredoxin" evidence="3">
    <location>
        <begin position="31"/>
        <end position="137"/>
    </location>
</feature>
<feature type="chain" id="PRO_5003101140" description="Thioredoxin domain-containing protein" evidence="2">
    <location>
        <begin position="28"/>
        <end position="137"/>
    </location>
</feature>
<dbReference type="Proteomes" id="UP000008694">
    <property type="component" value="Unassembled WGS sequence"/>
</dbReference>